<dbReference type="CDD" id="cd14279">
    <property type="entry name" value="CUE"/>
    <property type="match status" value="1"/>
</dbReference>
<dbReference type="SUPFAM" id="SSF49562">
    <property type="entry name" value="C2 domain (Calcium/lipid-binding domain, CaLB)"/>
    <property type="match status" value="1"/>
</dbReference>
<dbReference type="SUPFAM" id="SSF52129">
    <property type="entry name" value="Caspase-like"/>
    <property type="match status" value="1"/>
</dbReference>
<evidence type="ECO:0000259" key="3">
    <source>
        <dbReference type="PROSITE" id="PS50004"/>
    </source>
</evidence>
<keyword evidence="4" id="KW-0645">Protease</keyword>
<feature type="domain" description="C2" evidence="3">
    <location>
        <begin position="35"/>
        <end position="151"/>
    </location>
</feature>
<dbReference type="GO" id="GO:0006508">
    <property type="term" value="P:proteolysis"/>
    <property type="evidence" value="ECO:0007669"/>
    <property type="project" value="UniProtKB-KW"/>
</dbReference>
<dbReference type="Gene3D" id="2.60.40.150">
    <property type="entry name" value="C2 domain"/>
    <property type="match status" value="1"/>
</dbReference>
<comment type="caution">
    <text evidence="4">The sequence shown here is derived from an EMBL/GenBank/DDBJ whole genome shotgun (WGS) entry which is preliminary data.</text>
</comment>
<sequence>MPHLERRVPSPLPARSSSLSSRPRRTRSCSGFFLALGFASRRVPFEMAHVKQRLKVAILRVDGVEGLSARQGCYVKFRWRGDKYKTEAKKRAGNGMQFNFTAILPFDSSDPRTLALELWTAAAFSHKRVAETSLDLTRLASVSATQCSCPLTSVEGRRLGASPVLVLSVQLQNFDQAASNAELQQRLHQHAEEQRQRREFEKQQTVLEQRLLAGRPPPAPSPYVPPPPPAHVNPSSSSAHTAAPSSSYPPPYSSSVYSSPCPPGCSAFTTACVAPPPQQAHAGPAAPGPYANYPYFPGNSAYSPSPAGQAHAAHAGQAPQYGWAAPQQPTCVEVPPQAPRPSIQQATVTASGHWDATAIKYIKNILPQCSTQEIEEALSAAGGDREKAVDVLLKRLVAHAAEENETQVHQLEHQAAEAAQPVVAWTQYSAAPAAYGAPPGGPMALETPPTHAPPHLGFTPAPMYTPVGKIPSSGRRKALLVGINYRGTDAELRGCVNDVHRMKNLLCSVYGFHDSSTTLVALTDDSRNSLYRPTRNNILKAMHWLTIDNRPGDALFFHFSGHGGREIDRSGIEEDGYDETILPVDFETAGQILDDELHAFLVQPLQSGCRLTAVMDCCHSGTGLDLPFTWNSPKWRWDEETNPFYVLGDVQMFSGCQDDQTSADLAGHEDRAPGGAMTTAFIAVLTARPFGHSYPSLMQGLTESMVSRGLSQRPQLTSSQKFDFNRPFNLSDVIPNQNRVLGRQIRRRRKPLPNSESRRRPGAGIGDAMLLAGAGLATGLLVGSLLND</sequence>
<dbReference type="PROSITE" id="PS50004">
    <property type="entry name" value="C2"/>
    <property type="match status" value="1"/>
</dbReference>
<evidence type="ECO:0000313" key="4">
    <source>
        <dbReference type="EMBL" id="KAF4642627.1"/>
    </source>
</evidence>
<evidence type="ECO:0000313" key="5">
    <source>
        <dbReference type="Proteomes" id="UP000557509"/>
    </source>
</evidence>
<feature type="compositionally biased region" description="Low complexity" evidence="2">
    <location>
        <begin position="232"/>
        <end position="246"/>
    </location>
</feature>
<keyword evidence="4" id="KW-0378">Hydrolase</keyword>
<dbReference type="Gene3D" id="3.40.50.12660">
    <property type="match status" value="1"/>
</dbReference>
<protein>
    <submittedName>
        <fullName evidence="4">ICE family protease (Caspase) p20 domain-containing protein</fullName>
    </submittedName>
</protein>
<evidence type="ECO:0000256" key="1">
    <source>
        <dbReference type="ARBA" id="ARBA00009005"/>
    </source>
</evidence>
<dbReference type="GO" id="GO:0004197">
    <property type="term" value="F:cysteine-type endopeptidase activity"/>
    <property type="evidence" value="ECO:0007669"/>
    <property type="project" value="InterPro"/>
</dbReference>
<reference evidence="4 5" key="1">
    <citation type="submission" date="2020-03" db="EMBL/GenBank/DDBJ databases">
        <title>Genome sequence of Toxoplasma gondii RH-88 strain.</title>
        <authorList>
            <person name="Lorenzi H.A."/>
            <person name="Venepally P."/>
            <person name="Rozenberg A."/>
            <person name="Sibley D."/>
        </authorList>
    </citation>
    <scope>NUCLEOTIDE SEQUENCE [LARGE SCALE GENOMIC DNA]</scope>
    <source>
        <strain evidence="4 5">RH-88</strain>
    </source>
</reference>
<dbReference type="Pfam" id="PF00656">
    <property type="entry name" value="Peptidase_C14"/>
    <property type="match status" value="1"/>
</dbReference>
<dbReference type="AlphaFoldDB" id="A0A7J6K6D4"/>
<gene>
    <name evidence="4" type="ORF">TGRH88_033520</name>
</gene>
<dbReference type="PANTHER" id="PTHR48104">
    <property type="entry name" value="METACASPASE-4"/>
    <property type="match status" value="1"/>
</dbReference>
<keyword evidence="5" id="KW-1185">Reference proteome</keyword>
<dbReference type="InterPro" id="IPR000008">
    <property type="entry name" value="C2_dom"/>
</dbReference>
<proteinExistence type="inferred from homology"/>
<dbReference type="GO" id="GO:0005737">
    <property type="term" value="C:cytoplasm"/>
    <property type="evidence" value="ECO:0007669"/>
    <property type="project" value="TreeGrafter"/>
</dbReference>
<feature type="compositionally biased region" description="Pro residues" evidence="2">
    <location>
        <begin position="215"/>
        <end position="231"/>
    </location>
</feature>
<organism evidence="4 5">
    <name type="scientific">Toxoplasma gondii</name>
    <dbReference type="NCBI Taxonomy" id="5811"/>
    <lineage>
        <taxon>Eukaryota</taxon>
        <taxon>Sar</taxon>
        <taxon>Alveolata</taxon>
        <taxon>Apicomplexa</taxon>
        <taxon>Conoidasida</taxon>
        <taxon>Coccidia</taxon>
        <taxon>Eucoccidiorida</taxon>
        <taxon>Eimeriorina</taxon>
        <taxon>Sarcocystidae</taxon>
        <taxon>Toxoplasma</taxon>
    </lineage>
</organism>
<dbReference type="InterPro" id="IPR029030">
    <property type="entry name" value="Caspase-like_dom_sf"/>
</dbReference>
<comment type="similarity">
    <text evidence="1">Belongs to the peptidase C14B family.</text>
</comment>
<name>A0A7J6K6D4_TOXGO</name>
<dbReference type="PANTHER" id="PTHR48104:SF30">
    <property type="entry name" value="METACASPASE-1"/>
    <property type="match status" value="1"/>
</dbReference>
<dbReference type="InterPro" id="IPR050452">
    <property type="entry name" value="Metacaspase"/>
</dbReference>
<dbReference type="VEuPathDB" id="ToxoDB:TGME49_206490"/>
<dbReference type="InterPro" id="IPR035892">
    <property type="entry name" value="C2_domain_sf"/>
</dbReference>
<feature type="region of interest" description="Disordered" evidence="2">
    <location>
        <begin position="213"/>
        <end position="253"/>
    </location>
</feature>
<feature type="region of interest" description="Disordered" evidence="2">
    <location>
        <begin position="1"/>
        <end position="25"/>
    </location>
</feature>
<dbReference type="Proteomes" id="UP000557509">
    <property type="component" value="Unassembled WGS sequence"/>
</dbReference>
<dbReference type="EMBL" id="JAAUHK010000193">
    <property type="protein sequence ID" value="KAF4642627.1"/>
    <property type="molecule type" value="Genomic_DNA"/>
</dbReference>
<evidence type="ECO:0000256" key="2">
    <source>
        <dbReference type="SAM" id="MobiDB-lite"/>
    </source>
</evidence>
<dbReference type="InterPro" id="IPR011600">
    <property type="entry name" value="Pept_C14_caspase"/>
</dbReference>
<accession>A0A7J6K6D4</accession>